<evidence type="ECO:0000256" key="1">
    <source>
        <dbReference type="ARBA" id="ARBA00022475"/>
    </source>
</evidence>
<dbReference type="EMBL" id="LQNT01000001">
    <property type="protein sequence ID" value="KZE40033.1"/>
    <property type="molecule type" value="Genomic_DNA"/>
</dbReference>
<keyword evidence="2 7" id="KW-0812">Transmembrane</keyword>
<dbReference type="OrthoDB" id="2990728at2"/>
<dbReference type="InterPro" id="IPR010445">
    <property type="entry name" value="LapA_dom"/>
</dbReference>
<evidence type="ECO:0000256" key="5">
    <source>
        <dbReference type="SAM" id="Coils"/>
    </source>
</evidence>
<organism evidence="9 10">
    <name type="scientific">Bhargavaea cecembensis</name>
    <dbReference type="NCBI Taxonomy" id="394098"/>
    <lineage>
        <taxon>Bacteria</taxon>
        <taxon>Bacillati</taxon>
        <taxon>Bacillota</taxon>
        <taxon>Bacilli</taxon>
        <taxon>Bacillales</taxon>
        <taxon>Caryophanaceae</taxon>
        <taxon>Bhargavaea</taxon>
    </lineage>
</organism>
<dbReference type="Pfam" id="PF06305">
    <property type="entry name" value="LapA_dom"/>
    <property type="match status" value="1"/>
</dbReference>
<dbReference type="GO" id="GO:0005886">
    <property type="term" value="C:plasma membrane"/>
    <property type="evidence" value="ECO:0007669"/>
    <property type="project" value="InterPro"/>
</dbReference>
<evidence type="ECO:0000256" key="3">
    <source>
        <dbReference type="ARBA" id="ARBA00022989"/>
    </source>
</evidence>
<protein>
    <recommendedName>
        <fullName evidence="8">Lipopolysaccharide assembly protein A domain-containing protein</fullName>
    </recommendedName>
</protein>
<dbReference type="AlphaFoldDB" id="A0A161SP77"/>
<name>A0A161SP77_9BACL</name>
<dbReference type="PANTHER" id="PTHR41335">
    <property type="entry name" value="MEMBRANE PROTEIN-RELATED"/>
    <property type="match status" value="1"/>
</dbReference>
<evidence type="ECO:0000256" key="6">
    <source>
        <dbReference type="SAM" id="MobiDB-lite"/>
    </source>
</evidence>
<accession>A0A161SP77</accession>
<feature type="domain" description="Lipopolysaccharide assembly protein A" evidence="8">
    <location>
        <begin position="24"/>
        <end position="82"/>
    </location>
</feature>
<feature type="coiled-coil region" evidence="5">
    <location>
        <begin position="71"/>
        <end position="98"/>
    </location>
</feature>
<dbReference type="Proteomes" id="UP000076490">
    <property type="component" value="Unassembled WGS sequence"/>
</dbReference>
<keyword evidence="1" id="KW-1003">Cell membrane</keyword>
<evidence type="ECO:0000256" key="4">
    <source>
        <dbReference type="ARBA" id="ARBA00023136"/>
    </source>
</evidence>
<evidence type="ECO:0000256" key="2">
    <source>
        <dbReference type="ARBA" id="ARBA00022692"/>
    </source>
</evidence>
<keyword evidence="4 7" id="KW-0472">Membrane</keyword>
<sequence>MKFQWTLLLGLILAIIVAWFAIVNVDPVPVNYVFGTSEWPLIIVILVSALLGAAVSGFVSMFRTIMQQRKIKRLEREVNEKEIMIADQQNEIATLQHAASAFTPEEDAEIRDNNLGGDSRNS</sequence>
<gene>
    <name evidence="9" type="ORF">AV656_01780</name>
</gene>
<keyword evidence="3 7" id="KW-1133">Transmembrane helix</keyword>
<evidence type="ECO:0000256" key="7">
    <source>
        <dbReference type="SAM" id="Phobius"/>
    </source>
</evidence>
<evidence type="ECO:0000313" key="9">
    <source>
        <dbReference type="EMBL" id="KZE40033.1"/>
    </source>
</evidence>
<comment type="caution">
    <text evidence="9">The sequence shown here is derived from an EMBL/GenBank/DDBJ whole genome shotgun (WGS) entry which is preliminary data.</text>
</comment>
<evidence type="ECO:0000259" key="8">
    <source>
        <dbReference type="Pfam" id="PF06305"/>
    </source>
</evidence>
<dbReference type="RefSeq" id="WP_063178216.1">
    <property type="nucleotide sequence ID" value="NZ_LQNT01000001.1"/>
</dbReference>
<evidence type="ECO:0000313" key="10">
    <source>
        <dbReference type="Proteomes" id="UP000076490"/>
    </source>
</evidence>
<feature type="transmembrane region" description="Helical" evidence="7">
    <location>
        <begin position="41"/>
        <end position="66"/>
    </location>
</feature>
<feature type="region of interest" description="Disordered" evidence="6">
    <location>
        <begin position="103"/>
        <end position="122"/>
    </location>
</feature>
<keyword evidence="5" id="KW-0175">Coiled coil</keyword>
<reference evidence="9 10" key="1">
    <citation type="submission" date="2016-01" db="EMBL/GenBank/DDBJ databases">
        <title>Whole genome sequencing of Bhargavaea cecembensis T14.</title>
        <authorList>
            <person name="Hong K.W."/>
        </authorList>
    </citation>
    <scope>NUCLEOTIDE SEQUENCE [LARGE SCALE GENOMIC DNA]</scope>
    <source>
        <strain evidence="9 10">T14</strain>
    </source>
</reference>
<proteinExistence type="predicted"/>
<dbReference type="PANTHER" id="PTHR41335:SF1">
    <property type="entry name" value="MEMBRANE PROTEIN"/>
    <property type="match status" value="1"/>
</dbReference>